<dbReference type="SUPFAM" id="SSF48452">
    <property type="entry name" value="TPR-like"/>
    <property type="match status" value="1"/>
</dbReference>
<evidence type="ECO:0000256" key="4">
    <source>
        <dbReference type="ARBA" id="ARBA00023136"/>
    </source>
</evidence>
<comment type="caution">
    <text evidence="9">The sequence shown here is derived from an EMBL/GenBank/DDBJ whole genome shotgun (WGS) entry which is preliminary data.</text>
</comment>
<evidence type="ECO:0000256" key="5">
    <source>
        <dbReference type="ARBA" id="ARBA00023237"/>
    </source>
</evidence>
<evidence type="ECO:0000259" key="8">
    <source>
        <dbReference type="Pfam" id="PF14322"/>
    </source>
</evidence>
<accession>A0ABR7D572</accession>
<keyword evidence="5" id="KW-0998">Cell outer membrane</keyword>
<evidence type="ECO:0000256" key="6">
    <source>
        <dbReference type="SAM" id="SignalP"/>
    </source>
</evidence>
<feature type="chain" id="PRO_5047405636" evidence="6">
    <location>
        <begin position="18"/>
        <end position="480"/>
    </location>
</feature>
<reference evidence="9 10" key="1">
    <citation type="submission" date="2020-08" db="EMBL/GenBank/DDBJ databases">
        <title>Genome public.</title>
        <authorList>
            <person name="Liu C."/>
            <person name="Sun Q."/>
        </authorList>
    </citation>
    <scope>NUCLEOTIDE SEQUENCE [LARGE SCALE GENOMIC DNA]</scope>
    <source>
        <strain evidence="9 10">NSJ-56</strain>
    </source>
</reference>
<dbReference type="PROSITE" id="PS51257">
    <property type="entry name" value="PROKAR_LIPOPROTEIN"/>
    <property type="match status" value="1"/>
</dbReference>
<evidence type="ECO:0000256" key="2">
    <source>
        <dbReference type="ARBA" id="ARBA00006275"/>
    </source>
</evidence>
<dbReference type="InterPro" id="IPR033985">
    <property type="entry name" value="SusD-like_N"/>
</dbReference>
<feature type="signal peptide" evidence="6">
    <location>
        <begin position="1"/>
        <end position="17"/>
    </location>
</feature>
<dbReference type="InterPro" id="IPR011990">
    <property type="entry name" value="TPR-like_helical_dom_sf"/>
</dbReference>
<evidence type="ECO:0000256" key="1">
    <source>
        <dbReference type="ARBA" id="ARBA00004442"/>
    </source>
</evidence>
<dbReference type="RefSeq" id="WP_186978091.1">
    <property type="nucleotide sequence ID" value="NZ_JACOOH010000009.1"/>
</dbReference>
<dbReference type="Pfam" id="PF14322">
    <property type="entry name" value="SusD-like_3"/>
    <property type="match status" value="1"/>
</dbReference>
<keyword evidence="4" id="KW-0472">Membrane</keyword>
<name>A0ABR7D572_9BACT</name>
<evidence type="ECO:0000313" key="10">
    <source>
        <dbReference type="Proteomes" id="UP000646484"/>
    </source>
</evidence>
<evidence type="ECO:0000313" key="9">
    <source>
        <dbReference type="EMBL" id="MBC5623081.1"/>
    </source>
</evidence>
<comment type="similarity">
    <text evidence="2">Belongs to the SusD family.</text>
</comment>
<dbReference type="Gene3D" id="1.25.40.390">
    <property type="match status" value="1"/>
</dbReference>
<feature type="domain" description="RagB/SusD" evidence="7">
    <location>
        <begin position="349"/>
        <end position="475"/>
    </location>
</feature>
<protein>
    <submittedName>
        <fullName evidence="9">RagB/SusD family nutrient uptake outer membrane protein</fullName>
    </submittedName>
</protein>
<dbReference type="InterPro" id="IPR012944">
    <property type="entry name" value="SusD_RagB_dom"/>
</dbReference>
<dbReference type="Proteomes" id="UP000646484">
    <property type="component" value="Unassembled WGS sequence"/>
</dbReference>
<evidence type="ECO:0000256" key="3">
    <source>
        <dbReference type="ARBA" id="ARBA00022729"/>
    </source>
</evidence>
<keyword evidence="3 6" id="KW-0732">Signal</keyword>
<gene>
    <name evidence="9" type="ORF">H8S64_18465</name>
</gene>
<dbReference type="Pfam" id="PF07980">
    <property type="entry name" value="SusD_RagB"/>
    <property type="match status" value="1"/>
</dbReference>
<feature type="domain" description="SusD-like N-terminal" evidence="8">
    <location>
        <begin position="85"/>
        <end position="223"/>
    </location>
</feature>
<evidence type="ECO:0000259" key="7">
    <source>
        <dbReference type="Pfam" id="PF07980"/>
    </source>
</evidence>
<sequence length="480" mass="55475">MKRYIAIGSLCLTMLFAACDNFLDIVPKGKSVLNSTEDYLGLLEEISPSYDMGNFWYLADEVCNYNMPTLDAYQYPLPAICFFWDETKNRADYMETDDLYEKCYKRIMRYNVIISNIGDSEGDATDKVTGMAQARIMRAYNYFFLVNKFAKFYDKNTAATDNGIIIHEELNLEAKSKQYTVAQVYEMIERDIEAALPDLPERATGVSRPDKYFGYALKAKVHLFKREIDEALAAGLEALKSDYHKLWDMPSLYTKLMAENPILGMMPSMWSSYMYRTEDDPENLLYQFGLNQFDPSPSYIRKPIIDLYDKTNDLRYVMCISYAMPARPTAEVGAMPMMNQNIKWNCGGIRLSEVYLMVAECYARKDDKTNALYYLDELRKMRFLPAGYKASEAADAKAAFQLIRDERKRELLLTSNGFFDMRRFCAEFNETLTKEYVMKNSTTGEITTKTYTLKPDSPLLIWPFPKNAMETSDLIQNTTL</sequence>
<comment type="subcellular location">
    <subcellularLocation>
        <location evidence="1">Cell outer membrane</location>
    </subcellularLocation>
</comment>
<dbReference type="EMBL" id="JACOOH010000009">
    <property type="protein sequence ID" value="MBC5623081.1"/>
    <property type="molecule type" value="Genomic_DNA"/>
</dbReference>
<organism evidence="9 10">
    <name type="scientific">Butyricimonas hominis</name>
    <dbReference type="NCBI Taxonomy" id="2763032"/>
    <lineage>
        <taxon>Bacteria</taxon>
        <taxon>Pseudomonadati</taxon>
        <taxon>Bacteroidota</taxon>
        <taxon>Bacteroidia</taxon>
        <taxon>Bacteroidales</taxon>
        <taxon>Odoribacteraceae</taxon>
        <taxon>Butyricimonas</taxon>
    </lineage>
</organism>
<proteinExistence type="inferred from homology"/>
<keyword evidence="10" id="KW-1185">Reference proteome</keyword>